<dbReference type="Pfam" id="PF03936">
    <property type="entry name" value="Terpene_synth_C"/>
    <property type="match status" value="1"/>
</dbReference>
<dbReference type="SFLD" id="SFLDS00005">
    <property type="entry name" value="Isoprenoid_Synthase_Type_I"/>
    <property type="match status" value="1"/>
</dbReference>
<dbReference type="Gene3D" id="1.50.10.130">
    <property type="entry name" value="Terpene synthase, N-terminal domain"/>
    <property type="match status" value="1"/>
</dbReference>
<dbReference type="Pfam" id="PF01397">
    <property type="entry name" value="Terpene_synth"/>
    <property type="match status" value="1"/>
</dbReference>
<dbReference type="Gene3D" id="1.10.600.10">
    <property type="entry name" value="Farnesyl Diphosphate Synthase"/>
    <property type="match status" value="1"/>
</dbReference>
<dbReference type="PANTHER" id="PTHR31225:SF205">
    <property type="entry name" value="(-)-GERMACRENE D SYNTHASE-LIKE"/>
    <property type="match status" value="1"/>
</dbReference>
<dbReference type="InterPro" id="IPR008949">
    <property type="entry name" value="Isoprenoid_synthase_dom_sf"/>
</dbReference>
<dbReference type="SUPFAM" id="SSF48239">
    <property type="entry name" value="Terpenoid cyclases/Protein prenyltransferases"/>
    <property type="match status" value="1"/>
</dbReference>
<evidence type="ECO:0000256" key="4">
    <source>
        <dbReference type="ARBA" id="ARBA00023239"/>
    </source>
</evidence>
<gene>
    <name evidence="7" type="ORF">WN944_001864</name>
</gene>
<proteinExistence type="predicted"/>
<protein>
    <submittedName>
        <fullName evidence="7">Uncharacterized protein</fullName>
    </submittedName>
</protein>
<dbReference type="InterPro" id="IPR044814">
    <property type="entry name" value="Terpene_cyclase_plant_C1"/>
</dbReference>
<dbReference type="AlphaFoldDB" id="A0AAP0MH78"/>
<dbReference type="PANTHER" id="PTHR31225">
    <property type="entry name" value="OS04G0344100 PROTEIN-RELATED"/>
    <property type="match status" value="1"/>
</dbReference>
<dbReference type="GO" id="GO:0010333">
    <property type="term" value="F:terpene synthase activity"/>
    <property type="evidence" value="ECO:0007669"/>
    <property type="project" value="InterPro"/>
</dbReference>
<evidence type="ECO:0000256" key="1">
    <source>
        <dbReference type="ARBA" id="ARBA00001946"/>
    </source>
</evidence>
<reference evidence="7 8" key="1">
    <citation type="submission" date="2024-05" db="EMBL/GenBank/DDBJ databases">
        <title>Haplotype-resolved chromosome-level genome assembly of Huyou (Citrus changshanensis).</title>
        <authorList>
            <person name="Miao C."/>
            <person name="Chen W."/>
            <person name="Wu Y."/>
            <person name="Wang L."/>
            <person name="Zhao S."/>
            <person name="Grierson D."/>
            <person name="Xu C."/>
            <person name="Chen K."/>
        </authorList>
    </citation>
    <scope>NUCLEOTIDE SEQUENCE [LARGE SCALE GENOMIC DNA]</scope>
    <source>
        <strain evidence="7">01-14</strain>
        <tissue evidence="7">Leaf</tissue>
    </source>
</reference>
<feature type="domain" description="Terpene synthase N-terminal" evidence="5">
    <location>
        <begin position="30"/>
        <end position="203"/>
    </location>
</feature>
<dbReference type="GO" id="GO:0000287">
    <property type="term" value="F:magnesium ion binding"/>
    <property type="evidence" value="ECO:0007669"/>
    <property type="project" value="InterPro"/>
</dbReference>
<accession>A0AAP0MH78</accession>
<keyword evidence="3" id="KW-0460">Magnesium</keyword>
<dbReference type="EMBL" id="JBCGBO010000004">
    <property type="protein sequence ID" value="KAK9209498.1"/>
    <property type="molecule type" value="Genomic_DNA"/>
</dbReference>
<dbReference type="InterPro" id="IPR034741">
    <property type="entry name" value="Terpene_cyclase-like_1_C"/>
</dbReference>
<keyword evidence="8" id="KW-1185">Reference proteome</keyword>
<dbReference type="InterPro" id="IPR005630">
    <property type="entry name" value="Terpene_synthase_metal-bd"/>
</dbReference>
<comment type="cofactor">
    <cofactor evidence="1">
        <name>Mg(2+)</name>
        <dbReference type="ChEBI" id="CHEBI:18420"/>
    </cofactor>
</comment>
<dbReference type="InterPro" id="IPR001906">
    <property type="entry name" value="Terpene_synth_N"/>
</dbReference>
<dbReference type="CDD" id="cd00684">
    <property type="entry name" value="Terpene_cyclase_plant_C1"/>
    <property type="match status" value="1"/>
</dbReference>
<dbReference type="InterPro" id="IPR050148">
    <property type="entry name" value="Terpene_synthase-like"/>
</dbReference>
<keyword evidence="4" id="KW-0456">Lyase</keyword>
<evidence type="ECO:0000313" key="7">
    <source>
        <dbReference type="EMBL" id="KAK9209498.1"/>
    </source>
</evidence>
<dbReference type="Proteomes" id="UP001428341">
    <property type="component" value="Unassembled WGS sequence"/>
</dbReference>
<sequence>MALQDSEVPSSILNATAGNRPTASYHPTLWGEKFLDYSSVDDSVAMDATIDQDEFEALKQKIKNMLISPTDKSFKKLSLIDAVQRLGVAYHFEREIEDELEKLSPDEYDGNDVHSVALRFRLLRQQGYPISCDIFGGFKDDRGKFKVSLINDVTGMLSLYEAAHLRIRGEDILDEALAFTTSHLESMVTQVSPQLSDEILHALNRPIRRGLPRLEAVYYIDLYSRDDSKDKAILLKFAKLDFCMLQVIHRKELSIITEWWKNLDVEINLPYARNRVVECYFWAMGVYFEPRYSFARKIFSKVIAMASILDDTYDAYGTLEELELFTNAIKRWDISNIDVLPKYMKLIYQGLLDVFGEAEEQISKEGRTYCMSYVIQAVKKVVQAYFEEAKWCSEGYFPKVEEYMQVSLVTTCYHMLATASFLGMGKIADEQAFEWISNYPKIVKASQVICRLMDDIVSHEFEQKRKHVASGIECYMKQHGVSDEEVIKVFRKEISNGWKDINEGFMKPTEVAMPLLERILNLARVMDVIYKDDDGYTNSYVIKDYIATLLEKPVPF</sequence>
<organism evidence="7 8">
    <name type="scientific">Citrus x changshan-huyou</name>
    <dbReference type="NCBI Taxonomy" id="2935761"/>
    <lineage>
        <taxon>Eukaryota</taxon>
        <taxon>Viridiplantae</taxon>
        <taxon>Streptophyta</taxon>
        <taxon>Embryophyta</taxon>
        <taxon>Tracheophyta</taxon>
        <taxon>Spermatophyta</taxon>
        <taxon>Magnoliopsida</taxon>
        <taxon>eudicotyledons</taxon>
        <taxon>Gunneridae</taxon>
        <taxon>Pentapetalae</taxon>
        <taxon>rosids</taxon>
        <taxon>malvids</taxon>
        <taxon>Sapindales</taxon>
        <taxon>Rutaceae</taxon>
        <taxon>Aurantioideae</taxon>
        <taxon>Citrus</taxon>
    </lineage>
</organism>
<dbReference type="FunFam" id="1.50.10.130:FF:000001">
    <property type="entry name" value="Isoprene synthase, chloroplastic"/>
    <property type="match status" value="1"/>
</dbReference>
<evidence type="ECO:0000256" key="2">
    <source>
        <dbReference type="ARBA" id="ARBA00022723"/>
    </source>
</evidence>
<evidence type="ECO:0000256" key="3">
    <source>
        <dbReference type="ARBA" id="ARBA00022842"/>
    </source>
</evidence>
<evidence type="ECO:0000259" key="5">
    <source>
        <dbReference type="Pfam" id="PF01397"/>
    </source>
</evidence>
<dbReference type="FunFam" id="1.10.600.10:FF:000007">
    <property type="entry name" value="Isoprene synthase, chloroplastic"/>
    <property type="match status" value="1"/>
</dbReference>
<dbReference type="SFLD" id="SFLDG01019">
    <property type="entry name" value="Terpene_Cyclase_Like_1_C_Termi"/>
    <property type="match status" value="1"/>
</dbReference>
<name>A0AAP0MH78_9ROSI</name>
<dbReference type="GO" id="GO:0016102">
    <property type="term" value="P:diterpenoid biosynthetic process"/>
    <property type="evidence" value="ECO:0007669"/>
    <property type="project" value="InterPro"/>
</dbReference>
<comment type="caution">
    <text evidence="7">The sequence shown here is derived from an EMBL/GenBank/DDBJ whole genome shotgun (WGS) entry which is preliminary data.</text>
</comment>
<evidence type="ECO:0000259" key="6">
    <source>
        <dbReference type="Pfam" id="PF03936"/>
    </source>
</evidence>
<feature type="domain" description="Terpene synthase metal-binding" evidence="6">
    <location>
        <begin position="261"/>
        <end position="500"/>
    </location>
</feature>
<keyword evidence="2" id="KW-0479">Metal-binding</keyword>
<dbReference type="InterPro" id="IPR036965">
    <property type="entry name" value="Terpene_synth_N_sf"/>
</dbReference>
<dbReference type="SUPFAM" id="SSF48576">
    <property type="entry name" value="Terpenoid synthases"/>
    <property type="match status" value="1"/>
</dbReference>
<dbReference type="InterPro" id="IPR008930">
    <property type="entry name" value="Terpenoid_cyclase/PrenylTrfase"/>
</dbReference>
<evidence type="ECO:0000313" key="8">
    <source>
        <dbReference type="Proteomes" id="UP001428341"/>
    </source>
</evidence>